<feature type="compositionally biased region" description="Low complexity" evidence="9">
    <location>
        <begin position="45"/>
        <end position="63"/>
    </location>
</feature>
<dbReference type="PANTHER" id="PTHR45266">
    <property type="entry name" value="OXALOACETATE DECARBOXYLASE ALPHA CHAIN"/>
    <property type="match status" value="1"/>
</dbReference>
<dbReference type="SUPFAM" id="SSF51230">
    <property type="entry name" value="Single hybrid motif"/>
    <property type="match status" value="1"/>
</dbReference>
<comment type="pathway">
    <text evidence="1 8">Lipid metabolism; fatty acid biosynthesis.</text>
</comment>
<dbReference type="InterPro" id="IPR001249">
    <property type="entry name" value="AcCoA_biotinCC"/>
</dbReference>
<organism evidence="11 12">
    <name type="scientific">Candidatus Blautia gallistercoris</name>
    <dbReference type="NCBI Taxonomy" id="2838490"/>
    <lineage>
        <taxon>Bacteria</taxon>
        <taxon>Bacillati</taxon>
        <taxon>Bacillota</taxon>
        <taxon>Clostridia</taxon>
        <taxon>Lachnospirales</taxon>
        <taxon>Lachnospiraceae</taxon>
        <taxon>Blautia</taxon>
    </lineage>
</organism>
<dbReference type="AlphaFoldDB" id="A0A9D1WG04"/>
<evidence type="ECO:0000256" key="2">
    <source>
        <dbReference type="ARBA" id="ARBA00017562"/>
    </source>
</evidence>
<feature type="domain" description="Lipoyl-binding" evidence="10">
    <location>
        <begin position="70"/>
        <end position="146"/>
    </location>
</feature>
<evidence type="ECO:0000256" key="9">
    <source>
        <dbReference type="SAM" id="MobiDB-lite"/>
    </source>
</evidence>
<dbReference type="Pfam" id="PF00364">
    <property type="entry name" value="Biotin_lipoyl"/>
    <property type="match status" value="1"/>
</dbReference>
<dbReference type="Gene3D" id="2.40.50.100">
    <property type="match status" value="1"/>
</dbReference>
<reference evidence="11" key="2">
    <citation type="submission" date="2021-04" db="EMBL/GenBank/DDBJ databases">
        <authorList>
            <person name="Gilroy R."/>
        </authorList>
    </citation>
    <scope>NUCLEOTIDE SEQUENCE</scope>
    <source>
        <strain evidence="11">ChiSjej1B19-8411</strain>
    </source>
</reference>
<dbReference type="InterPro" id="IPR011053">
    <property type="entry name" value="Single_hybrid_motif"/>
</dbReference>
<evidence type="ECO:0000256" key="3">
    <source>
        <dbReference type="ARBA" id="ARBA00022516"/>
    </source>
</evidence>
<dbReference type="PANTHER" id="PTHR45266:SF3">
    <property type="entry name" value="OXALOACETATE DECARBOXYLASE ALPHA CHAIN"/>
    <property type="match status" value="1"/>
</dbReference>
<comment type="function">
    <text evidence="8">This protein is a component of the acetyl coenzyme A carboxylase complex; first, biotin carboxylase catalyzes the carboxylation of the carrier protein and then the transcarboxylase transfers the carboxyl group to form malonyl-CoA.</text>
</comment>
<dbReference type="CDD" id="cd06850">
    <property type="entry name" value="biotinyl_domain"/>
    <property type="match status" value="1"/>
</dbReference>
<dbReference type="FunFam" id="2.40.50.100:FF:000003">
    <property type="entry name" value="Acetyl-CoA carboxylase biotin carboxyl carrier protein"/>
    <property type="match status" value="1"/>
</dbReference>
<evidence type="ECO:0000256" key="4">
    <source>
        <dbReference type="ARBA" id="ARBA00022832"/>
    </source>
</evidence>
<dbReference type="Proteomes" id="UP000886817">
    <property type="component" value="Unassembled WGS sequence"/>
</dbReference>
<dbReference type="GO" id="GO:0003989">
    <property type="term" value="F:acetyl-CoA carboxylase activity"/>
    <property type="evidence" value="ECO:0007669"/>
    <property type="project" value="InterPro"/>
</dbReference>
<keyword evidence="5 8" id="KW-0443">Lipid metabolism</keyword>
<feature type="region of interest" description="Disordered" evidence="9">
    <location>
        <begin position="45"/>
        <end position="68"/>
    </location>
</feature>
<proteinExistence type="predicted"/>
<dbReference type="EMBL" id="DXEX01000009">
    <property type="protein sequence ID" value="HIX58152.1"/>
    <property type="molecule type" value="Genomic_DNA"/>
</dbReference>
<keyword evidence="7 8" id="KW-0092">Biotin</keyword>
<dbReference type="InterPro" id="IPR000089">
    <property type="entry name" value="Biotin_lipoyl"/>
</dbReference>
<dbReference type="GO" id="GO:0006633">
    <property type="term" value="P:fatty acid biosynthetic process"/>
    <property type="evidence" value="ECO:0007669"/>
    <property type="project" value="UniProtKB-KW"/>
</dbReference>
<evidence type="ECO:0000313" key="11">
    <source>
        <dbReference type="EMBL" id="HIX58152.1"/>
    </source>
</evidence>
<evidence type="ECO:0000256" key="8">
    <source>
        <dbReference type="RuleBase" id="RU364072"/>
    </source>
</evidence>
<dbReference type="InterPro" id="IPR050709">
    <property type="entry name" value="Biotin_Carboxyl_Carrier/Decarb"/>
</dbReference>
<sequence>MDLEKIESLVKIIENSSLTEFTYKEGDVKITMSKLDHPPVIAPGVPMGAPVPAAAPQAETQAPETEEDEKLFITSPIVGTFYSAPAPDAPAFVKVGDQVKNGQTVCILEAMKLMNEIQSEFDCEIEAVLVSNEQKVEYGQPLFRVKKL</sequence>
<dbReference type="PRINTS" id="PR01071">
    <property type="entry name" value="ACOABIOTINCC"/>
</dbReference>
<dbReference type="InterPro" id="IPR001882">
    <property type="entry name" value="Biotin_BS"/>
</dbReference>
<keyword evidence="3 8" id="KW-0444">Lipid biosynthesis</keyword>
<evidence type="ECO:0000259" key="10">
    <source>
        <dbReference type="PROSITE" id="PS50968"/>
    </source>
</evidence>
<gene>
    <name evidence="11" type="primary">accB</name>
    <name evidence="11" type="ORF">IAA45_00330</name>
</gene>
<dbReference type="PROSITE" id="PS00188">
    <property type="entry name" value="BIOTIN"/>
    <property type="match status" value="1"/>
</dbReference>
<evidence type="ECO:0000313" key="12">
    <source>
        <dbReference type="Proteomes" id="UP000886817"/>
    </source>
</evidence>
<evidence type="ECO:0000256" key="7">
    <source>
        <dbReference type="ARBA" id="ARBA00023267"/>
    </source>
</evidence>
<keyword evidence="4 8" id="KW-0276">Fatty acid metabolism</keyword>
<dbReference type="PROSITE" id="PS50968">
    <property type="entry name" value="BIOTINYL_LIPOYL"/>
    <property type="match status" value="1"/>
</dbReference>
<evidence type="ECO:0000256" key="1">
    <source>
        <dbReference type="ARBA" id="ARBA00005194"/>
    </source>
</evidence>
<keyword evidence="6 8" id="KW-0275">Fatty acid biosynthesis</keyword>
<evidence type="ECO:0000256" key="5">
    <source>
        <dbReference type="ARBA" id="ARBA00023098"/>
    </source>
</evidence>
<protein>
    <recommendedName>
        <fullName evidence="2 8">Biotin carboxyl carrier protein of acetyl-CoA carboxylase</fullName>
    </recommendedName>
</protein>
<reference evidence="11" key="1">
    <citation type="journal article" date="2021" name="PeerJ">
        <title>Extensive microbial diversity within the chicken gut microbiome revealed by metagenomics and culture.</title>
        <authorList>
            <person name="Gilroy R."/>
            <person name="Ravi A."/>
            <person name="Getino M."/>
            <person name="Pursley I."/>
            <person name="Horton D.L."/>
            <person name="Alikhan N.F."/>
            <person name="Baker D."/>
            <person name="Gharbi K."/>
            <person name="Hall N."/>
            <person name="Watson M."/>
            <person name="Adriaenssens E.M."/>
            <person name="Foster-Nyarko E."/>
            <person name="Jarju S."/>
            <person name="Secka A."/>
            <person name="Antonio M."/>
            <person name="Oren A."/>
            <person name="Chaudhuri R.R."/>
            <person name="La Ragione R."/>
            <person name="Hildebrand F."/>
            <person name="Pallen M.J."/>
        </authorList>
    </citation>
    <scope>NUCLEOTIDE SEQUENCE</scope>
    <source>
        <strain evidence="11">ChiSjej1B19-8411</strain>
    </source>
</reference>
<evidence type="ECO:0000256" key="6">
    <source>
        <dbReference type="ARBA" id="ARBA00023160"/>
    </source>
</evidence>
<dbReference type="GO" id="GO:0009317">
    <property type="term" value="C:acetyl-CoA carboxylase complex"/>
    <property type="evidence" value="ECO:0007669"/>
    <property type="project" value="InterPro"/>
</dbReference>
<comment type="caution">
    <text evidence="11">The sequence shown here is derived from an EMBL/GenBank/DDBJ whole genome shotgun (WGS) entry which is preliminary data.</text>
</comment>
<keyword evidence="11" id="KW-0436">Ligase</keyword>
<dbReference type="NCBIfam" id="TIGR00531">
    <property type="entry name" value="BCCP"/>
    <property type="match status" value="1"/>
</dbReference>
<name>A0A9D1WG04_9FIRM</name>
<accession>A0A9D1WG04</accession>